<reference evidence="4" key="3">
    <citation type="journal article" date="2017" name="Plant Physiol. Biochem.">
        <title>Differential oxidative and antioxidative response of duckweed Lemna minor toward plant growth promoting/inhibiting bacteria.</title>
        <authorList>
            <person name="Ishizawa H."/>
            <person name="Kuroda M."/>
            <person name="Morikawa M."/>
            <person name="Ike M."/>
        </authorList>
    </citation>
    <scope>NUCLEOTIDE SEQUENCE [LARGE SCALE GENOMIC DNA]</scope>
    <source>
        <strain evidence="4">H3</strain>
    </source>
</reference>
<evidence type="ECO:0000313" key="3">
    <source>
        <dbReference type="EMBL" id="BBF87342.1"/>
    </source>
</evidence>
<feature type="domain" description="Solute-binding protein family 3/N-terminal" evidence="2">
    <location>
        <begin position="23"/>
        <end position="241"/>
    </location>
</feature>
<organism evidence="3 4">
    <name type="scientific">Aquitalea magnusonii</name>
    <dbReference type="NCBI Taxonomy" id="332411"/>
    <lineage>
        <taxon>Bacteria</taxon>
        <taxon>Pseudomonadati</taxon>
        <taxon>Pseudomonadota</taxon>
        <taxon>Betaproteobacteria</taxon>
        <taxon>Neisseriales</taxon>
        <taxon>Chromobacteriaceae</taxon>
        <taxon>Aquitalea</taxon>
    </lineage>
</organism>
<dbReference type="Pfam" id="PF00497">
    <property type="entry name" value="SBP_bac_3"/>
    <property type="match status" value="1"/>
</dbReference>
<reference evidence="4" key="1">
    <citation type="journal article" date="2017" name="Biotechnol. Biofuels">
        <title>Evaluation of environmental bacterial communities as a factor affecting the growth of duckweed Lemna minor.</title>
        <authorList>
            <person name="Ishizawa H."/>
            <person name="Kuroda M."/>
            <person name="Morikawa M."/>
            <person name="Ike M."/>
        </authorList>
    </citation>
    <scope>NUCLEOTIDE SEQUENCE [LARGE SCALE GENOMIC DNA]</scope>
    <source>
        <strain evidence="4">H3</strain>
    </source>
</reference>
<name>A0A3G9GNT4_9NEIS</name>
<dbReference type="KEGG" id="amah:DLM_3758"/>
<feature type="chain" id="PRO_5018018754" evidence="1">
    <location>
        <begin position="21"/>
        <end position="242"/>
    </location>
</feature>
<feature type="signal peptide" evidence="1">
    <location>
        <begin position="1"/>
        <end position="20"/>
    </location>
</feature>
<dbReference type="PANTHER" id="PTHR38834">
    <property type="entry name" value="PERIPLASMIC SUBSTRATE BINDING PROTEIN FAMILY 3"/>
    <property type="match status" value="1"/>
</dbReference>
<evidence type="ECO:0000256" key="1">
    <source>
        <dbReference type="SAM" id="SignalP"/>
    </source>
</evidence>
<evidence type="ECO:0000259" key="2">
    <source>
        <dbReference type="SMART" id="SM00062"/>
    </source>
</evidence>
<gene>
    <name evidence="3" type="ORF">DLM_3758</name>
</gene>
<proteinExistence type="predicted"/>
<dbReference type="InterPro" id="IPR001638">
    <property type="entry name" value="Solute-binding_3/MltF_N"/>
</dbReference>
<sequence length="242" mass="27108">MLIRQLLASALLTASLAAQAAPPLRVLTEDYPPFNMLGSGGRISGLSTEIVQELFKRAGSNYTIELLPWIRAFNLTVLEANTCLYSTTRTDAREHQFKWIGPLVENPWVLYARTDNRNAVLSLEEIRRFKIGGYSGDAVSQYLIDRGFEVDLASTDQLNVKKLLAGRIDYWATGKYLGASLLAREKVSQLRPVLTFNTTLLYLACNPAIPDSQVLQLNELLRGMQRDGTLARINAKYLNQKE</sequence>
<accession>A0A3G9GNT4</accession>
<keyword evidence="4" id="KW-1185">Reference proteome</keyword>
<dbReference type="PANTHER" id="PTHR38834:SF3">
    <property type="entry name" value="SOLUTE-BINDING PROTEIN FAMILY 3_N-TERMINAL DOMAIN-CONTAINING PROTEIN"/>
    <property type="match status" value="1"/>
</dbReference>
<evidence type="ECO:0000313" key="4">
    <source>
        <dbReference type="Proteomes" id="UP000198290"/>
    </source>
</evidence>
<dbReference type="STRING" id="332411.VI06_05705"/>
<dbReference type="SUPFAM" id="SSF53850">
    <property type="entry name" value="Periplasmic binding protein-like II"/>
    <property type="match status" value="1"/>
</dbReference>
<reference evidence="3 4" key="2">
    <citation type="journal article" date="2017" name="Genome Announc.">
        <title>Draft genome sequence of Aquitalea magnusonii strain H3, a plant growth-promoting bacterium of duckweed Lemna minor.</title>
        <authorList>
            <person name="Ishizawa H."/>
            <person name="Kuroda M."/>
            <person name="Ike M."/>
        </authorList>
    </citation>
    <scope>NUCLEOTIDE SEQUENCE [LARGE SCALE GENOMIC DNA]</scope>
    <source>
        <strain evidence="3 4">H3</strain>
    </source>
</reference>
<protein>
    <submittedName>
        <fullName evidence="3">ABC-type amino acid transport, signal transduction system, periplasmic component</fullName>
    </submittedName>
</protein>
<dbReference type="AlphaFoldDB" id="A0A3G9GNT4"/>
<dbReference type="EMBL" id="AP018823">
    <property type="protein sequence ID" value="BBF87342.1"/>
    <property type="molecule type" value="Genomic_DNA"/>
</dbReference>
<dbReference type="OrthoDB" id="8594082at2"/>
<dbReference type="SMART" id="SM00062">
    <property type="entry name" value="PBPb"/>
    <property type="match status" value="1"/>
</dbReference>
<keyword evidence="1" id="KW-0732">Signal</keyword>
<dbReference type="Gene3D" id="3.40.190.10">
    <property type="entry name" value="Periplasmic binding protein-like II"/>
    <property type="match status" value="2"/>
</dbReference>
<dbReference type="RefSeq" id="WP_089082567.1">
    <property type="nucleotide sequence ID" value="NZ_AP018823.1"/>
</dbReference>
<dbReference type="Proteomes" id="UP000198290">
    <property type="component" value="Chromosome"/>
</dbReference>